<evidence type="ECO:0008006" key="4">
    <source>
        <dbReference type="Google" id="ProtNLM"/>
    </source>
</evidence>
<organism evidence="2 3">
    <name type="scientific">Prorocentrum cordatum</name>
    <dbReference type="NCBI Taxonomy" id="2364126"/>
    <lineage>
        <taxon>Eukaryota</taxon>
        <taxon>Sar</taxon>
        <taxon>Alveolata</taxon>
        <taxon>Dinophyceae</taxon>
        <taxon>Prorocentrales</taxon>
        <taxon>Prorocentraceae</taxon>
        <taxon>Prorocentrum</taxon>
    </lineage>
</organism>
<dbReference type="Proteomes" id="UP001189429">
    <property type="component" value="Unassembled WGS sequence"/>
</dbReference>
<feature type="region of interest" description="Disordered" evidence="1">
    <location>
        <begin position="53"/>
        <end position="72"/>
    </location>
</feature>
<accession>A0ABN9PVG9</accession>
<dbReference type="EMBL" id="CAUYUJ010001703">
    <property type="protein sequence ID" value="CAK0797207.1"/>
    <property type="molecule type" value="Genomic_DNA"/>
</dbReference>
<protein>
    <recommendedName>
        <fullName evidence="4">Beta-galactosidase</fullName>
    </recommendedName>
</protein>
<evidence type="ECO:0000256" key="1">
    <source>
        <dbReference type="SAM" id="MobiDB-lite"/>
    </source>
</evidence>
<name>A0ABN9PVG9_9DINO</name>
<proteinExistence type="predicted"/>
<gene>
    <name evidence="2" type="ORF">PCOR1329_LOCUS6359</name>
</gene>
<evidence type="ECO:0000313" key="2">
    <source>
        <dbReference type="EMBL" id="CAK0797207.1"/>
    </source>
</evidence>
<comment type="caution">
    <text evidence="2">The sequence shown here is derived from an EMBL/GenBank/DDBJ whole genome shotgun (WGS) entry which is preliminary data.</text>
</comment>
<keyword evidence="3" id="KW-1185">Reference proteome</keyword>
<sequence length="132" mass="14546">MMMIVADGGGCATQAERGASPYSSVLSRLPIQGPAECGCGYYFMDGTSVYQQRTNGAARRRRSEASSDCPADKEDVGDFDNCISGAWLTEPLAVNKYIHESGILLQGRMGHHVDARPWLLRESAYHRQGWFQ</sequence>
<evidence type="ECO:0000313" key="3">
    <source>
        <dbReference type="Proteomes" id="UP001189429"/>
    </source>
</evidence>
<reference evidence="2" key="1">
    <citation type="submission" date="2023-10" db="EMBL/GenBank/DDBJ databases">
        <authorList>
            <person name="Chen Y."/>
            <person name="Shah S."/>
            <person name="Dougan E. K."/>
            <person name="Thang M."/>
            <person name="Chan C."/>
        </authorList>
    </citation>
    <scope>NUCLEOTIDE SEQUENCE [LARGE SCALE GENOMIC DNA]</scope>
</reference>